<feature type="region of interest" description="Disordered" evidence="1">
    <location>
        <begin position="61"/>
        <end position="91"/>
    </location>
</feature>
<keyword evidence="2" id="KW-0732">Signal</keyword>
<evidence type="ECO:0008006" key="5">
    <source>
        <dbReference type="Google" id="ProtNLM"/>
    </source>
</evidence>
<feature type="signal peptide" evidence="2">
    <location>
        <begin position="1"/>
        <end position="40"/>
    </location>
</feature>
<dbReference type="AlphaFoldDB" id="A0A517WAL9"/>
<proteinExistence type="predicted"/>
<gene>
    <name evidence="3" type="ORF">V6x_20020</name>
</gene>
<dbReference type="RefSeq" id="WP_197999800.1">
    <property type="nucleotide sequence ID" value="NZ_CP036347.1"/>
</dbReference>
<protein>
    <recommendedName>
        <fullName evidence="5">SLA1 homology domain-containing protein</fullName>
    </recommendedName>
</protein>
<accession>A0A517WAL9</accession>
<reference evidence="3 4" key="1">
    <citation type="submission" date="2019-02" db="EMBL/GenBank/DDBJ databases">
        <title>Deep-cultivation of Planctomycetes and their phenomic and genomic characterization uncovers novel biology.</title>
        <authorList>
            <person name="Wiegand S."/>
            <person name="Jogler M."/>
            <person name="Boedeker C."/>
            <person name="Pinto D."/>
            <person name="Vollmers J."/>
            <person name="Rivas-Marin E."/>
            <person name="Kohn T."/>
            <person name="Peeters S.H."/>
            <person name="Heuer A."/>
            <person name="Rast P."/>
            <person name="Oberbeckmann S."/>
            <person name="Bunk B."/>
            <person name="Jeske O."/>
            <person name="Meyerdierks A."/>
            <person name="Storesund J.E."/>
            <person name="Kallscheuer N."/>
            <person name="Luecker S."/>
            <person name="Lage O.M."/>
            <person name="Pohl T."/>
            <person name="Merkel B.J."/>
            <person name="Hornburger P."/>
            <person name="Mueller R.-W."/>
            <person name="Bruemmer F."/>
            <person name="Labrenz M."/>
            <person name="Spormann A.M."/>
            <person name="Op den Camp H."/>
            <person name="Overmann J."/>
            <person name="Amann R."/>
            <person name="Jetten M.S.M."/>
            <person name="Mascher T."/>
            <person name="Medema M.H."/>
            <person name="Devos D.P."/>
            <person name="Kaster A.-K."/>
            <person name="Ovreas L."/>
            <person name="Rohde M."/>
            <person name="Galperin M.Y."/>
            <person name="Jogler C."/>
        </authorList>
    </citation>
    <scope>NUCLEOTIDE SEQUENCE [LARGE SCALE GENOMIC DNA]</scope>
    <source>
        <strain evidence="3 4">V6</strain>
    </source>
</reference>
<name>A0A517WAL9_9PLAN</name>
<dbReference type="EMBL" id="CP036347">
    <property type="protein sequence ID" value="QDU02300.1"/>
    <property type="molecule type" value="Genomic_DNA"/>
</dbReference>
<feature type="region of interest" description="Disordered" evidence="1">
    <location>
        <begin position="197"/>
        <end position="256"/>
    </location>
</feature>
<feature type="chain" id="PRO_5021740586" description="SLA1 homology domain-containing protein" evidence="2">
    <location>
        <begin position="41"/>
        <end position="353"/>
    </location>
</feature>
<evidence type="ECO:0000313" key="3">
    <source>
        <dbReference type="EMBL" id="QDU02300.1"/>
    </source>
</evidence>
<evidence type="ECO:0000313" key="4">
    <source>
        <dbReference type="Proteomes" id="UP000320722"/>
    </source>
</evidence>
<organism evidence="3 4">
    <name type="scientific">Gimesia chilikensis</name>
    <dbReference type="NCBI Taxonomy" id="2605989"/>
    <lineage>
        <taxon>Bacteria</taxon>
        <taxon>Pseudomonadati</taxon>
        <taxon>Planctomycetota</taxon>
        <taxon>Planctomycetia</taxon>
        <taxon>Planctomycetales</taxon>
        <taxon>Planctomycetaceae</taxon>
        <taxon>Gimesia</taxon>
    </lineage>
</organism>
<feature type="compositionally biased region" description="Gly residues" evidence="1">
    <location>
        <begin position="221"/>
        <end position="249"/>
    </location>
</feature>
<dbReference type="Proteomes" id="UP000320722">
    <property type="component" value="Chromosome"/>
</dbReference>
<evidence type="ECO:0000256" key="2">
    <source>
        <dbReference type="SAM" id="SignalP"/>
    </source>
</evidence>
<sequence precursor="true">MTFNINTKLFREFCNKTLVKSLLCGALAFNTLGGSGFAVAADPVSRASEYEEWGLDYPGKGAQQGTKAPANRPAPQSPTAQPPASTPSALMGGTVPQNIAGSIEQAVVHVIVFYADGKHMVMPGWIVDTERRIILTFALLKNATKVQIAYPQVPSRDKDSLVGSPAVILKYDGKMDVAYLQAKTMPQELVHLTASNAPQGGMPHRTASHKPTAPVPPVQGGHNGGQQGGLQWGGQQGGFNGGQSQGNGGYTPPQQQSNPLVGKWYLQDVVNGVQIQIAVAFSAQGEFAMEVMAVDSNGQQKYDSDNGTYRINGNTLVVSTGDGVEQSKFWFENGVLYVQMVADGTTMAFQKAS</sequence>
<evidence type="ECO:0000256" key="1">
    <source>
        <dbReference type="SAM" id="MobiDB-lite"/>
    </source>
</evidence>